<feature type="compositionally biased region" description="Low complexity" evidence="2">
    <location>
        <begin position="432"/>
        <end position="442"/>
    </location>
</feature>
<sequence length="458" mass="48489">MGKRRPLDPSPRKGEVKELIEDAVEGIESRLSLFISKELHEFKASLQTKFDALHARIKDLEEHVNEKDLEIERMSTELKETREEMKKLSERSENAEMNSRIPCLILSGRAMAPHRNPSLAAPLRPAAGRAPGGTDSAGPSEERAAGGAALGGGGGGGAGGVGGARSGEGTSEEDVNQLVIRVLQSRFPGLGISVSDIDRAHRLPGPNHRVIVRFVHSGSGSIRERLMTRRMELRGSNDLYINESLTALKSQIQRSLLEAKKAKKIYTVFTRRRSRLVHRLSGAVCAPGPDGAQRRPASGCGPECRARAAPMAAPMSGAPAADTPPQANHRSAGAADGPHYLEVPSAPGSTSPRAPLVEIDSLDSSDYAVINELLDESYTRADAPGAAKPSPNGPTDTISLKSVKSGKSETGSAGSDKSKRRQFLGDEDKRAGAAPVAAPSAAPRRRAARTATPPPPAP</sequence>
<proteinExistence type="predicted"/>
<accession>A0A6A4WLG8</accession>
<evidence type="ECO:0000313" key="4">
    <source>
        <dbReference type="Proteomes" id="UP000440578"/>
    </source>
</evidence>
<evidence type="ECO:0000256" key="2">
    <source>
        <dbReference type="SAM" id="MobiDB-lite"/>
    </source>
</evidence>
<reference evidence="3 4" key="1">
    <citation type="submission" date="2019-07" db="EMBL/GenBank/DDBJ databases">
        <title>Draft genome assembly of a fouling barnacle, Amphibalanus amphitrite (Darwin, 1854): The first reference genome for Thecostraca.</title>
        <authorList>
            <person name="Kim W."/>
        </authorList>
    </citation>
    <scope>NUCLEOTIDE SEQUENCE [LARGE SCALE GENOMIC DNA]</scope>
    <source>
        <strain evidence="3">SNU_AA5</strain>
        <tissue evidence="3">Soma without cirri and trophi</tissue>
    </source>
</reference>
<dbReference type="Proteomes" id="UP000440578">
    <property type="component" value="Unassembled WGS sequence"/>
</dbReference>
<feature type="compositionally biased region" description="Gly residues" evidence="2">
    <location>
        <begin position="148"/>
        <end position="166"/>
    </location>
</feature>
<evidence type="ECO:0000313" key="3">
    <source>
        <dbReference type="EMBL" id="KAF0308237.1"/>
    </source>
</evidence>
<feature type="region of interest" description="Disordered" evidence="2">
    <location>
        <begin position="283"/>
        <end position="358"/>
    </location>
</feature>
<dbReference type="EMBL" id="VIIS01000505">
    <property type="protein sequence ID" value="KAF0308237.1"/>
    <property type="molecule type" value="Genomic_DNA"/>
</dbReference>
<protein>
    <submittedName>
        <fullName evidence="3">Uncharacterized protein</fullName>
    </submittedName>
</protein>
<feature type="coiled-coil region" evidence="1">
    <location>
        <begin position="43"/>
        <end position="98"/>
    </location>
</feature>
<feature type="compositionally biased region" description="Polar residues" evidence="2">
    <location>
        <begin position="393"/>
        <end position="402"/>
    </location>
</feature>
<evidence type="ECO:0000256" key="1">
    <source>
        <dbReference type="SAM" id="Coils"/>
    </source>
</evidence>
<dbReference type="AlphaFoldDB" id="A0A6A4WLG8"/>
<dbReference type="OrthoDB" id="5971624at2759"/>
<organism evidence="3 4">
    <name type="scientific">Amphibalanus amphitrite</name>
    <name type="common">Striped barnacle</name>
    <name type="synonym">Balanus amphitrite</name>
    <dbReference type="NCBI Taxonomy" id="1232801"/>
    <lineage>
        <taxon>Eukaryota</taxon>
        <taxon>Metazoa</taxon>
        <taxon>Ecdysozoa</taxon>
        <taxon>Arthropoda</taxon>
        <taxon>Crustacea</taxon>
        <taxon>Multicrustacea</taxon>
        <taxon>Cirripedia</taxon>
        <taxon>Thoracica</taxon>
        <taxon>Thoracicalcarea</taxon>
        <taxon>Balanomorpha</taxon>
        <taxon>Balanoidea</taxon>
        <taxon>Balanidae</taxon>
        <taxon>Amphibalaninae</taxon>
        <taxon>Amphibalanus</taxon>
    </lineage>
</organism>
<keyword evidence="4" id="KW-1185">Reference proteome</keyword>
<comment type="caution">
    <text evidence="3">The sequence shown here is derived from an EMBL/GenBank/DDBJ whole genome shotgun (WGS) entry which is preliminary data.</text>
</comment>
<feature type="region of interest" description="Disordered" evidence="2">
    <location>
        <begin position="115"/>
        <end position="172"/>
    </location>
</feature>
<gene>
    <name evidence="3" type="ORF">FJT64_020521</name>
</gene>
<keyword evidence="1" id="KW-0175">Coiled coil</keyword>
<name>A0A6A4WLG8_AMPAM</name>
<feature type="region of interest" description="Disordered" evidence="2">
    <location>
        <begin position="381"/>
        <end position="458"/>
    </location>
</feature>
<feature type="compositionally biased region" description="Low complexity" evidence="2">
    <location>
        <begin position="307"/>
        <end position="321"/>
    </location>
</feature>
<feature type="compositionally biased region" description="Low complexity" evidence="2">
    <location>
        <begin position="119"/>
        <end position="133"/>
    </location>
</feature>